<reference evidence="1 2" key="1">
    <citation type="journal article" date="2011" name="MBio">
        <title>Evidence of a dominant lineage of Vibrio cholerae-specific lytic bacteriophages shed by cholera patients over a 10-year period in Dhaka, Bangladesh.</title>
        <authorList>
            <person name="Seed K.D."/>
            <person name="Bodi K.L."/>
            <person name="Kropinski A.M."/>
            <person name="Ackermann H.W."/>
            <person name="Calderwood S.B."/>
            <person name="Qadri F."/>
            <person name="Camilli A."/>
        </authorList>
    </citation>
    <scope>NUCLEOTIDE SEQUENCE [LARGE SCALE GENOMIC DNA]</scope>
</reference>
<evidence type="ECO:0000313" key="2">
    <source>
        <dbReference type="Proteomes" id="UP000007502"/>
    </source>
</evidence>
<proteinExistence type="predicted"/>
<dbReference type="KEGG" id="vg:10228510"/>
<sequence length="125" mass="15452">MKKRFRKEFHREFPWYDHTFLLEAMILWLNNASKRHRDDGHLVRSHRTAKQLRIVSGVLRRIIDDNYDAPNKVFISRNRKIEGYTKIFGEDGYTYLDFKWQEKHRQADIDFAFDMMKKWLLGWWD</sequence>
<dbReference type="OrthoDB" id="25486at10239"/>
<name>F1D153_9CAUD</name>
<evidence type="ECO:0000313" key="1">
    <source>
        <dbReference type="EMBL" id="ADX87847.1"/>
    </source>
</evidence>
<keyword evidence="2" id="KW-1185">Reference proteome</keyword>
<accession>F1D153</accession>
<protein>
    <submittedName>
        <fullName evidence="1">Uncharacterized protein ORF31</fullName>
    </submittedName>
</protein>
<dbReference type="Proteomes" id="UP000007502">
    <property type="component" value="Segment"/>
</dbReference>
<dbReference type="EMBL" id="HQ641347">
    <property type="protein sequence ID" value="ADX87847.1"/>
    <property type="molecule type" value="Genomic_DNA"/>
</dbReference>
<dbReference type="RefSeq" id="YP_004250972.1">
    <property type="nucleotide sequence ID" value="NC_015157.1"/>
</dbReference>
<gene>
    <name evidence="1" type="primary">ORF31</name>
</gene>
<dbReference type="GeneID" id="10228510"/>
<organism evidence="1 2">
    <name type="scientific">Vibrio phage ICP1</name>
    <dbReference type="NCBI Taxonomy" id="979525"/>
    <lineage>
        <taxon>Viruses</taxon>
        <taxon>Duplodnaviria</taxon>
        <taxon>Heunggongvirae</taxon>
        <taxon>Uroviricota</taxon>
        <taxon>Caudoviricetes</taxon>
        <taxon>Mohonavirus</taxon>
        <taxon>Mohonavirus ICP1</taxon>
    </lineage>
</organism>